<keyword evidence="7" id="KW-0694">RNA-binding</keyword>
<dbReference type="SUPFAM" id="SSF110324">
    <property type="entry name" value="Ribosomal L27 protein-like"/>
    <property type="match status" value="1"/>
</dbReference>
<keyword evidence="4" id="KW-0963">Cytoplasm</keyword>
<gene>
    <name evidence="12" type="primary">LOC115880995</name>
</gene>
<dbReference type="InParanoid" id="A0A6J2XUG5"/>
<dbReference type="AlphaFoldDB" id="A0A6J2XUG5"/>
<dbReference type="RefSeq" id="XP_030754204.1">
    <property type="nucleotide sequence ID" value="XM_030898344.1"/>
</dbReference>
<dbReference type="InterPro" id="IPR036612">
    <property type="entry name" value="KH_dom_type_1_sf"/>
</dbReference>
<keyword evidence="5" id="KW-0698">rRNA processing</keyword>
<keyword evidence="6" id="KW-0271">Exosome</keyword>
<dbReference type="FunCoup" id="A0A6J2XUG5">
    <property type="interactions" value="1238"/>
</dbReference>
<proteinExistence type="inferred from homology"/>
<reference evidence="12" key="1">
    <citation type="submission" date="2025-08" db="UniProtKB">
        <authorList>
            <consortium name="RefSeq"/>
        </authorList>
    </citation>
    <scope>IDENTIFICATION</scope>
    <source>
        <tissue evidence="12">Gonads</tissue>
    </source>
</reference>
<evidence type="ECO:0000256" key="8">
    <source>
        <dbReference type="ARBA" id="ARBA00023242"/>
    </source>
</evidence>
<evidence type="ECO:0000313" key="11">
    <source>
        <dbReference type="Proteomes" id="UP000504635"/>
    </source>
</evidence>
<name>A0A6J2XUG5_SITOR</name>
<dbReference type="GO" id="GO:0010468">
    <property type="term" value="P:regulation of gene expression"/>
    <property type="evidence" value="ECO:0007669"/>
    <property type="project" value="UniProtKB-ARBA"/>
</dbReference>
<dbReference type="FunFam" id="2.40.50.140:FF:000112">
    <property type="entry name" value="Exosome complex component RRP40"/>
    <property type="match status" value="1"/>
</dbReference>
<accession>A0A6J2XUG5</accession>
<dbReference type="GO" id="GO:0000177">
    <property type="term" value="C:cytoplasmic exosome (RNase complex)"/>
    <property type="evidence" value="ECO:0007669"/>
    <property type="project" value="TreeGrafter"/>
</dbReference>
<dbReference type="SUPFAM" id="SSF50249">
    <property type="entry name" value="Nucleic acid-binding proteins"/>
    <property type="match status" value="1"/>
</dbReference>
<dbReference type="Pfam" id="PF21262">
    <property type="entry name" value="RRP40_S1"/>
    <property type="match status" value="1"/>
</dbReference>
<dbReference type="GeneID" id="115880995"/>
<evidence type="ECO:0000256" key="2">
    <source>
        <dbReference type="ARBA" id="ARBA00004604"/>
    </source>
</evidence>
<dbReference type="CDD" id="cd22526">
    <property type="entry name" value="KH-I_Rrp40"/>
    <property type="match status" value="1"/>
</dbReference>
<dbReference type="Gene3D" id="3.30.1370.10">
    <property type="entry name" value="K Homology domain, type 1"/>
    <property type="match status" value="1"/>
</dbReference>
<dbReference type="GO" id="GO:0071038">
    <property type="term" value="P:TRAMP-dependent tRNA surveillance pathway"/>
    <property type="evidence" value="ECO:0007669"/>
    <property type="project" value="TreeGrafter"/>
</dbReference>
<dbReference type="GO" id="GO:0000467">
    <property type="term" value="P:exonucleolytic trimming to generate mature 3'-end of 5.8S rRNA from tricistronic rRNA transcript (SSU-rRNA, 5.8S rRNA, LSU-rRNA)"/>
    <property type="evidence" value="ECO:0007669"/>
    <property type="project" value="TreeGrafter"/>
</dbReference>
<evidence type="ECO:0000256" key="3">
    <source>
        <dbReference type="ARBA" id="ARBA00007841"/>
    </source>
</evidence>
<dbReference type="Proteomes" id="UP000504635">
    <property type="component" value="Unplaced"/>
</dbReference>
<evidence type="ECO:0000256" key="7">
    <source>
        <dbReference type="ARBA" id="ARBA00022884"/>
    </source>
</evidence>
<dbReference type="GO" id="GO:0003723">
    <property type="term" value="F:RNA binding"/>
    <property type="evidence" value="ECO:0007669"/>
    <property type="project" value="UniProtKB-KW"/>
</dbReference>
<dbReference type="InterPro" id="IPR012340">
    <property type="entry name" value="NA-bd_OB-fold"/>
</dbReference>
<protein>
    <recommendedName>
        <fullName evidence="9">Ribosomal RNA-processing protein 40</fullName>
    </recommendedName>
</protein>
<keyword evidence="11" id="KW-1185">Reference proteome</keyword>
<dbReference type="PANTHER" id="PTHR21321">
    <property type="entry name" value="PNAS-3 RELATED"/>
    <property type="match status" value="1"/>
</dbReference>
<dbReference type="Gene3D" id="2.40.50.100">
    <property type="match status" value="1"/>
</dbReference>
<dbReference type="Gene3D" id="2.40.50.140">
    <property type="entry name" value="Nucleic acid-binding proteins"/>
    <property type="match status" value="1"/>
</dbReference>
<evidence type="ECO:0000256" key="5">
    <source>
        <dbReference type="ARBA" id="ARBA00022552"/>
    </source>
</evidence>
<dbReference type="Pfam" id="PF15985">
    <property type="entry name" value="KH_6"/>
    <property type="match status" value="1"/>
</dbReference>
<dbReference type="PANTHER" id="PTHR21321:SF1">
    <property type="entry name" value="EXOSOME COMPLEX COMPONENT RRP40"/>
    <property type="match status" value="1"/>
</dbReference>
<dbReference type="GO" id="GO:0071034">
    <property type="term" value="P:CUT catabolic process"/>
    <property type="evidence" value="ECO:0007669"/>
    <property type="project" value="TreeGrafter"/>
</dbReference>
<dbReference type="SUPFAM" id="SSF54791">
    <property type="entry name" value="Eukaryotic type KH-domain (KH-domain type I)"/>
    <property type="match status" value="1"/>
</dbReference>
<dbReference type="CDD" id="cd05790">
    <property type="entry name" value="S1_Rrp40"/>
    <property type="match status" value="1"/>
</dbReference>
<sequence length="231" mass="25963">MSELSPADFYLPGEIIRNLKSKDREVIIGPGLCRNESDTKSLIASQAGYLCFRAPNTYWLEGRRNRYIPKKADLVLGIVTKKSSDNLKVDIGSAESASLSMLAFEGATKKVKPDVNVGDVIYAKVINAHKEMEPELVCIDQYYKAGKLGVLSNEGFVINLKQKLIQQMLNPENPLLRTLGRKFPYEIVIGVNGKVWMRANQCKDVLTLCRAFQIAEYQKETDIIGICRQFK</sequence>
<evidence type="ECO:0000259" key="10">
    <source>
        <dbReference type="Pfam" id="PF15985"/>
    </source>
</evidence>
<dbReference type="KEGG" id="soy:115880995"/>
<dbReference type="GO" id="GO:0005730">
    <property type="term" value="C:nucleolus"/>
    <property type="evidence" value="ECO:0007669"/>
    <property type="project" value="UniProtKB-SubCell"/>
</dbReference>
<evidence type="ECO:0000256" key="1">
    <source>
        <dbReference type="ARBA" id="ARBA00004496"/>
    </source>
</evidence>
<dbReference type="GO" id="GO:0071035">
    <property type="term" value="P:nuclear polyadenylation-dependent rRNA catabolic process"/>
    <property type="evidence" value="ECO:0007669"/>
    <property type="project" value="TreeGrafter"/>
</dbReference>
<feature type="domain" description="K Homology" evidence="10">
    <location>
        <begin position="155"/>
        <end position="200"/>
    </location>
</feature>
<evidence type="ECO:0000256" key="9">
    <source>
        <dbReference type="ARBA" id="ARBA00030615"/>
    </source>
</evidence>
<evidence type="ECO:0000313" key="12">
    <source>
        <dbReference type="RefSeq" id="XP_030754204.1"/>
    </source>
</evidence>
<dbReference type="InterPro" id="IPR026699">
    <property type="entry name" value="Exosome_RNA_bind1/RRP40/RRP4"/>
</dbReference>
<dbReference type="InterPro" id="IPR004088">
    <property type="entry name" value="KH_dom_type_1"/>
</dbReference>
<dbReference type="OrthoDB" id="340500at2759"/>
<dbReference type="GO" id="GO:0034475">
    <property type="term" value="P:U4 snRNA 3'-end processing"/>
    <property type="evidence" value="ECO:0007669"/>
    <property type="project" value="TreeGrafter"/>
</dbReference>
<evidence type="ECO:0000256" key="6">
    <source>
        <dbReference type="ARBA" id="ARBA00022835"/>
    </source>
</evidence>
<dbReference type="GO" id="GO:0000176">
    <property type="term" value="C:nuclear exosome (RNase complex)"/>
    <property type="evidence" value="ECO:0007669"/>
    <property type="project" value="TreeGrafter"/>
</dbReference>
<dbReference type="InterPro" id="IPR049469">
    <property type="entry name" value="RRP40_KH-I"/>
</dbReference>
<dbReference type="CTD" id="319033"/>
<organism evidence="11 12">
    <name type="scientific">Sitophilus oryzae</name>
    <name type="common">Rice weevil</name>
    <name type="synonym">Curculio oryzae</name>
    <dbReference type="NCBI Taxonomy" id="7048"/>
    <lineage>
        <taxon>Eukaryota</taxon>
        <taxon>Metazoa</taxon>
        <taxon>Ecdysozoa</taxon>
        <taxon>Arthropoda</taxon>
        <taxon>Hexapoda</taxon>
        <taxon>Insecta</taxon>
        <taxon>Pterygota</taxon>
        <taxon>Neoptera</taxon>
        <taxon>Endopterygota</taxon>
        <taxon>Coleoptera</taxon>
        <taxon>Polyphaga</taxon>
        <taxon>Cucujiformia</taxon>
        <taxon>Curculionidae</taxon>
        <taxon>Dryophthorinae</taxon>
        <taxon>Sitophilus</taxon>
    </lineage>
</organism>
<evidence type="ECO:0000256" key="4">
    <source>
        <dbReference type="ARBA" id="ARBA00022490"/>
    </source>
</evidence>
<dbReference type="InterPro" id="IPR037319">
    <property type="entry name" value="Rrp40_S1"/>
</dbReference>
<keyword evidence="8" id="KW-0539">Nucleus</keyword>
<comment type="subcellular location">
    <subcellularLocation>
        <location evidence="1">Cytoplasm</location>
    </subcellularLocation>
    <subcellularLocation>
        <location evidence="2">Nucleus</location>
        <location evidence="2">Nucleolus</location>
    </subcellularLocation>
</comment>
<comment type="similarity">
    <text evidence="3">Belongs to the RRP40 family.</text>
</comment>
<dbReference type="GO" id="GO:0071051">
    <property type="term" value="P:poly(A)-dependent snoRNA 3'-end processing"/>
    <property type="evidence" value="ECO:0007669"/>
    <property type="project" value="TreeGrafter"/>
</dbReference>